<dbReference type="PANTHER" id="PTHR45672:SF3">
    <property type="entry name" value="THIOREDOXIN DOMAIN-CONTAINING PROTEIN 5"/>
    <property type="match status" value="1"/>
</dbReference>
<feature type="chain" id="PRO_5047004102" description="Thioredoxin domain-containing protein" evidence="3">
    <location>
        <begin position="17"/>
        <end position="124"/>
    </location>
</feature>
<dbReference type="EMBL" id="CAXAMN010011891">
    <property type="protein sequence ID" value="CAK9036498.1"/>
    <property type="molecule type" value="Genomic_DNA"/>
</dbReference>
<feature type="signal peptide" evidence="3">
    <location>
        <begin position="1"/>
        <end position="16"/>
    </location>
</feature>
<accession>A0ABP0LD08</accession>
<comment type="caution">
    <text evidence="5">The sequence shown here is derived from an EMBL/GenBank/DDBJ whole genome shotgun (WGS) entry which is preliminary data.</text>
</comment>
<reference evidence="5 6" key="1">
    <citation type="submission" date="2024-02" db="EMBL/GenBank/DDBJ databases">
        <authorList>
            <person name="Chen Y."/>
            <person name="Shah S."/>
            <person name="Dougan E. K."/>
            <person name="Thang M."/>
            <person name="Chan C."/>
        </authorList>
    </citation>
    <scope>NUCLEOTIDE SEQUENCE [LARGE SCALE GENOMIC DNA]</scope>
</reference>
<protein>
    <recommendedName>
        <fullName evidence="4">Thioredoxin domain-containing protein</fullName>
    </recommendedName>
</protein>
<dbReference type="PROSITE" id="PS00194">
    <property type="entry name" value="THIOREDOXIN_1"/>
    <property type="match status" value="1"/>
</dbReference>
<comment type="similarity">
    <text evidence="1">Belongs to the protein disulfide isomerase family.</text>
</comment>
<evidence type="ECO:0000256" key="1">
    <source>
        <dbReference type="ARBA" id="ARBA00006347"/>
    </source>
</evidence>
<dbReference type="PROSITE" id="PS51352">
    <property type="entry name" value="THIOREDOXIN_2"/>
    <property type="match status" value="1"/>
</dbReference>
<name>A0ABP0LD08_9DINO</name>
<dbReference type="InterPro" id="IPR036249">
    <property type="entry name" value="Thioredoxin-like_sf"/>
</dbReference>
<dbReference type="InterPro" id="IPR017937">
    <property type="entry name" value="Thioredoxin_CS"/>
</dbReference>
<keyword evidence="6" id="KW-1185">Reference proteome</keyword>
<dbReference type="SUPFAM" id="SSF52833">
    <property type="entry name" value="Thioredoxin-like"/>
    <property type="match status" value="1"/>
</dbReference>
<dbReference type="Proteomes" id="UP001642484">
    <property type="component" value="Unassembled WGS sequence"/>
</dbReference>
<evidence type="ECO:0000313" key="5">
    <source>
        <dbReference type="EMBL" id="CAK9036498.1"/>
    </source>
</evidence>
<evidence type="ECO:0000259" key="4">
    <source>
        <dbReference type="PROSITE" id="PS51352"/>
    </source>
</evidence>
<sequence length="124" mass="13904">MPCRLLAACLAWQSLALELTKDSWEEMTNRKRVFVKFFAPWCGHCKRLKPAWEKLMQEYAEHDSILVAEVDCTGAGKSKCDDAGVEGFPTLKRLDGSGQDIFSRSFQAECHPSPSTCRTCRAAT</sequence>
<dbReference type="PANTHER" id="PTHR45672">
    <property type="entry name" value="PROTEIN DISULFIDE-ISOMERASE C17H9.14C-RELATED"/>
    <property type="match status" value="1"/>
</dbReference>
<dbReference type="InterPro" id="IPR013766">
    <property type="entry name" value="Thioredoxin_domain"/>
</dbReference>
<feature type="domain" description="Thioredoxin" evidence="4">
    <location>
        <begin position="1"/>
        <end position="124"/>
    </location>
</feature>
<dbReference type="InterPro" id="IPR051063">
    <property type="entry name" value="PDI"/>
</dbReference>
<dbReference type="PRINTS" id="PR00421">
    <property type="entry name" value="THIOREDOXIN"/>
</dbReference>
<organism evidence="5 6">
    <name type="scientific">Durusdinium trenchii</name>
    <dbReference type="NCBI Taxonomy" id="1381693"/>
    <lineage>
        <taxon>Eukaryota</taxon>
        <taxon>Sar</taxon>
        <taxon>Alveolata</taxon>
        <taxon>Dinophyceae</taxon>
        <taxon>Suessiales</taxon>
        <taxon>Symbiodiniaceae</taxon>
        <taxon>Durusdinium</taxon>
    </lineage>
</organism>
<gene>
    <name evidence="5" type="ORF">CCMP2556_LOCUS20308</name>
</gene>
<dbReference type="Pfam" id="PF00085">
    <property type="entry name" value="Thioredoxin"/>
    <property type="match status" value="1"/>
</dbReference>
<evidence type="ECO:0000256" key="2">
    <source>
        <dbReference type="ARBA" id="ARBA00022729"/>
    </source>
</evidence>
<evidence type="ECO:0000256" key="3">
    <source>
        <dbReference type="SAM" id="SignalP"/>
    </source>
</evidence>
<proteinExistence type="inferred from homology"/>
<evidence type="ECO:0000313" key="6">
    <source>
        <dbReference type="Proteomes" id="UP001642484"/>
    </source>
</evidence>
<keyword evidence="2 3" id="KW-0732">Signal</keyword>
<dbReference type="Gene3D" id="3.40.30.10">
    <property type="entry name" value="Glutaredoxin"/>
    <property type="match status" value="1"/>
</dbReference>